<gene>
    <name evidence="2" type="ORF">A3C26_04550</name>
</gene>
<name>A0A1F5JDI8_9BACT</name>
<evidence type="ECO:0000313" key="3">
    <source>
        <dbReference type="Proteomes" id="UP000177042"/>
    </source>
</evidence>
<comment type="caution">
    <text evidence="2">The sequence shown here is derived from an EMBL/GenBank/DDBJ whole genome shotgun (WGS) entry which is preliminary data.</text>
</comment>
<dbReference type="AlphaFoldDB" id="A0A1F5JDI8"/>
<accession>A0A1F5JDI8</accession>
<proteinExistence type="predicted"/>
<reference evidence="2 3" key="1">
    <citation type="journal article" date="2016" name="Nat. Commun.">
        <title>Thousands of microbial genomes shed light on interconnected biogeochemical processes in an aquifer system.</title>
        <authorList>
            <person name="Anantharaman K."/>
            <person name="Brown C.T."/>
            <person name="Hug L.A."/>
            <person name="Sharon I."/>
            <person name="Castelle C.J."/>
            <person name="Probst A.J."/>
            <person name="Thomas B.C."/>
            <person name="Singh A."/>
            <person name="Wilkins M.J."/>
            <person name="Karaoz U."/>
            <person name="Brodie E.L."/>
            <person name="Williams K.H."/>
            <person name="Hubbard S.S."/>
            <person name="Banfield J.F."/>
        </authorList>
    </citation>
    <scope>NUCLEOTIDE SEQUENCE [LARGE SCALE GENOMIC DNA]</scope>
</reference>
<sequence>MVIAGYLVWLRSKFQAPVSPSAEVQVTATPSATSTASPSATPGVKEATRSTTLKSATSSSVRR</sequence>
<dbReference type="EMBL" id="MFCX01000006">
    <property type="protein sequence ID" value="OGE26632.1"/>
    <property type="molecule type" value="Genomic_DNA"/>
</dbReference>
<feature type="region of interest" description="Disordered" evidence="1">
    <location>
        <begin position="27"/>
        <end position="63"/>
    </location>
</feature>
<feature type="compositionally biased region" description="Low complexity" evidence="1">
    <location>
        <begin position="27"/>
        <end position="42"/>
    </location>
</feature>
<evidence type="ECO:0000256" key="1">
    <source>
        <dbReference type="SAM" id="MobiDB-lite"/>
    </source>
</evidence>
<protein>
    <submittedName>
        <fullName evidence="2">Uncharacterized protein</fullName>
    </submittedName>
</protein>
<feature type="compositionally biased region" description="Polar residues" evidence="1">
    <location>
        <begin position="49"/>
        <end position="63"/>
    </location>
</feature>
<dbReference type="Proteomes" id="UP000177042">
    <property type="component" value="Unassembled WGS sequence"/>
</dbReference>
<organism evidence="2 3">
    <name type="scientific">Candidatus Daviesbacteria bacterium RIFCSPHIGHO2_02_FULL_39_12</name>
    <dbReference type="NCBI Taxonomy" id="1797770"/>
    <lineage>
        <taxon>Bacteria</taxon>
        <taxon>Candidatus Daviesiibacteriota</taxon>
    </lineage>
</organism>
<evidence type="ECO:0000313" key="2">
    <source>
        <dbReference type="EMBL" id="OGE26632.1"/>
    </source>
</evidence>